<dbReference type="AlphaFoldDB" id="A0A0P6VUP5"/>
<proteinExistence type="predicted"/>
<comment type="caution">
    <text evidence="3">The sequence shown here is derived from an EMBL/GenBank/DDBJ whole genome shotgun (WGS) entry which is preliminary data.</text>
</comment>
<dbReference type="Pfam" id="PF13510">
    <property type="entry name" value="Fer2_4"/>
    <property type="match status" value="1"/>
</dbReference>
<protein>
    <recommendedName>
        <fullName evidence="5">(2Fe-2S)-binding protein</fullName>
    </recommendedName>
</protein>
<keyword evidence="4" id="KW-1185">Reference proteome</keyword>
<reference evidence="3 4" key="2">
    <citation type="submission" date="2015-10" db="EMBL/GenBank/DDBJ databases">
        <title>Draft Genome Sequence of Prosthecomicrobium hirschii ATCC 27832.</title>
        <authorList>
            <person name="Daniel J."/>
            <person name="Givan S.A."/>
            <person name="Brun Y.V."/>
            <person name="Brown P.J."/>
        </authorList>
    </citation>
    <scope>NUCLEOTIDE SEQUENCE [LARGE SCALE GENOMIC DNA]</scope>
    <source>
        <strain evidence="3 4">16</strain>
    </source>
</reference>
<dbReference type="GO" id="GO:0051536">
    <property type="term" value="F:iron-sulfur cluster binding"/>
    <property type="evidence" value="ECO:0007669"/>
    <property type="project" value="InterPro"/>
</dbReference>
<evidence type="ECO:0000256" key="1">
    <source>
        <dbReference type="ARBA" id="ARBA00023002"/>
    </source>
</evidence>
<evidence type="ECO:0000313" key="3">
    <source>
        <dbReference type="EMBL" id="KPL54968.1"/>
    </source>
</evidence>
<reference evidence="3 4" key="1">
    <citation type="submission" date="2015-09" db="EMBL/GenBank/DDBJ databases">
        <authorList>
            <person name="Jackson K.R."/>
            <person name="Lunt B.L."/>
            <person name="Fisher J.N.B."/>
            <person name="Gardner A.V."/>
            <person name="Bailey M.E."/>
            <person name="Deus L.M."/>
            <person name="Earl A.S."/>
            <person name="Gibby P.D."/>
            <person name="Hartmann K.A."/>
            <person name="Liu J.E."/>
            <person name="Manci A.M."/>
            <person name="Nielsen D.A."/>
            <person name="Solomon M.B."/>
            <person name="Breakwell D.P."/>
            <person name="Burnett S.H."/>
            <person name="Grose J.H."/>
        </authorList>
    </citation>
    <scope>NUCLEOTIDE SEQUENCE [LARGE SCALE GENOMIC DNA]</scope>
    <source>
        <strain evidence="3 4">16</strain>
    </source>
</reference>
<evidence type="ECO:0008006" key="5">
    <source>
        <dbReference type="Google" id="ProtNLM"/>
    </source>
</evidence>
<evidence type="ECO:0000313" key="4">
    <source>
        <dbReference type="Proteomes" id="UP000048984"/>
    </source>
</evidence>
<accession>A0A0P6VUP5</accession>
<dbReference type="RefSeq" id="WP_054361134.1">
    <property type="nucleotide sequence ID" value="NZ_LJYW01000001.1"/>
</dbReference>
<dbReference type="SUPFAM" id="SSF54292">
    <property type="entry name" value="2Fe-2S ferredoxin-like"/>
    <property type="match status" value="1"/>
</dbReference>
<evidence type="ECO:0000256" key="2">
    <source>
        <dbReference type="SAM" id="MobiDB-lite"/>
    </source>
</evidence>
<dbReference type="STRING" id="665126.ABB55_24335"/>
<name>A0A0P6VUP5_9HYPH</name>
<sequence length="110" mass="11704">MFRSLTEPTGRLVTVSLDGRSVELPEGDNLAVALLRAGHGPFRTTPVKAAPRMPYCMMGVCFECLAEIDGVPNRQTCQERVVPGQSIRRQDGARSTGSAVPPAPAARGTP</sequence>
<gene>
    <name evidence="3" type="ORF">ABB55_24335</name>
</gene>
<organism evidence="3 4">
    <name type="scientific">Prosthecodimorpha hirschii</name>
    <dbReference type="NCBI Taxonomy" id="665126"/>
    <lineage>
        <taxon>Bacteria</taxon>
        <taxon>Pseudomonadati</taxon>
        <taxon>Pseudomonadota</taxon>
        <taxon>Alphaproteobacteria</taxon>
        <taxon>Hyphomicrobiales</taxon>
        <taxon>Ancalomicrobiaceae</taxon>
        <taxon>Prosthecodimorpha</taxon>
    </lineage>
</organism>
<dbReference type="GO" id="GO:0016491">
    <property type="term" value="F:oxidoreductase activity"/>
    <property type="evidence" value="ECO:0007669"/>
    <property type="project" value="UniProtKB-KW"/>
</dbReference>
<dbReference type="InterPro" id="IPR036010">
    <property type="entry name" value="2Fe-2S_ferredoxin-like_sf"/>
</dbReference>
<feature type="region of interest" description="Disordered" evidence="2">
    <location>
        <begin position="82"/>
        <end position="110"/>
    </location>
</feature>
<dbReference type="Gene3D" id="3.10.20.440">
    <property type="entry name" value="2Fe-2S iron-sulphur cluster binding domain, sarcosine oxidase, alpha subunit, N-terminal domain"/>
    <property type="match status" value="1"/>
</dbReference>
<dbReference type="Proteomes" id="UP000048984">
    <property type="component" value="Unassembled WGS sequence"/>
</dbReference>
<dbReference type="EMBL" id="LJYW01000001">
    <property type="protein sequence ID" value="KPL54968.1"/>
    <property type="molecule type" value="Genomic_DNA"/>
</dbReference>
<dbReference type="InterPro" id="IPR042204">
    <property type="entry name" value="2Fe-2S-bd_N"/>
</dbReference>
<keyword evidence="1" id="KW-0560">Oxidoreductase</keyword>